<keyword evidence="8 9" id="KW-0472">Membrane</keyword>
<feature type="transmembrane region" description="Helical" evidence="9">
    <location>
        <begin position="206"/>
        <end position="226"/>
    </location>
</feature>
<evidence type="ECO:0000256" key="8">
    <source>
        <dbReference type="ARBA" id="ARBA00023136"/>
    </source>
</evidence>
<keyword evidence="11" id="KW-1185">Reference proteome</keyword>
<feature type="transmembrane region" description="Helical" evidence="9">
    <location>
        <begin position="31"/>
        <end position="51"/>
    </location>
</feature>
<evidence type="ECO:0000256" key="3">
    <source>
        <dbReference type="ARBA" id="ARBA00022531"/>
    </source>
</evidence>
<dbReference type="SMR" id="A0A2W1JYS6"/>
<keyword evidence="5 9" id="KW-1133">Transmembrane helix</keyword>
<dbReference type="RefSeq" id="WP_110984815.1">
    <property type="nucleotide sequence ID" value="NZ_CAWNWM010000002.1"/>
</dbReference>
<evidence type="ECO:0000256" key="6">
    <source>
        <dbReference type="ARBA" id="ARBA00022991"/>
    </source>
</evidence>
<keyword evidence="3" id="KW-0602">Photosynthesis</keyword>
<comment type="subcellular location">
    <subcellularLocation>
        <location evidence="1">Cellular thylakoid membrane</location>
        <topology evidence="1">Multi-pass membrane protein</topology>
    </subcellularLocation>
</comment>
<dbReference type="Pfam" id="PF00421">
    <property type="entry name" value="PSII"/>
    <property type="match status" value="1"/>
</dbReference>
<dbReference type="InterPro" id="IPR000932">
    <property type="entry name" value="PS_antenna-like"/>
</dbReference>
<organism evidence="10 11">
    <name type="scientific">Acaryochloris thomasi RCC1774</name>
    <dbReference type="NCBI Taxonomy" id="1764569"/>
    <lineage>
        <taxon>Bacteria</taxon>
        <taxon>Bacillati</taxon>
        <taxon>Cyanobacteriota</taxon>
        <taxon>Cyanophyceae</taxon>
        <taxon>Acaryochloridales</taxon>
        <taxon>Acaryochloridaceae</taxon>
        <taxon>Acaryochloris</taxon>
        <taxon>Acaryochloris thomasi</taxon>
    </lineage>
</organism>
<keyword evidence="4 9" id="KW-0812">Transmembrane</keyword>
<keyword evidence="2" id="KW-0148">Chlorophyll</keyword>
<dbReference type="AlphaFoldDB" id="A0A2W1JYS6"/>
<evidence type="ECO:0000256" key="5">
    <source>
        <dbReference type="ARBA" id="ARBA00022989"/>
    </source>
</evidence>
<feature type="transmembrane region" description="Helical" evidence="9">
    <location>
        <begin position="87"/>
        <end position="107"/>
    </location>
</feature>
<dbReference type="OrthoDB" id="9429529at2"/>
<keyword evidence="6" id="KW-0157">Chromophore</keyword>
<dbReference type="NCBIfam" id="TIGR03041">
    <property type="entry name" value="PS_antenn_a_b"/>
    <property type="match status" value="1"/>
</dbReference>
<feature type="transmembrane region" description="Helical" evidence="9">
    <location>
        <begin position="63"/>
        <end position="81"/>
    </location>
</feature>
<sequence>MTSANANGDYGAFAGNGRLIDMSGKWLAAHIGQYSLICLWASLITFLEVAVYNPDLPMGEQGLILIPHLAAFGMGVEPGGIIDTSTYTLSAFGHLFGAAVFAFGAFFHTRVAPGELGEIEGRGSKWEFEWDDPEKLGFILGHHLLLLGFTALLFVGWIRFHGIYDPAIGDIRTVSNPGATIRSVVFEYGLFTPGHNPYFVDNLEDIASGHAFIGVVEICGGIWHITQKPYEWSTRLLSSLYSADGQLAASLAGLSVLGFAAAYFSAVNTVAYPVEFFGAPLELEFTLFPRFVDTVDLPSGAFSARAWLSNVHFLLAFFILQGHLYHALKACGFEFERIPSALGSISE</sequence>
<gene>
    <name evidence="10" type="primary">pcbA_1</name>
    <name evidence="10" type="ORF">C1752_00842</name>
</gene>
<evidence type="ECO:0000313" key="11">
    <source>
        <dbReference type="Proteomes" id="UP000248857"/>
    </source>
</evidence>
<evidence type="ECO:0000313" key="10">
    <source>
        <dbReference type="EMBL" id="PZD74624.1"/>
    </source>
</evidence>
<comment type="caution">
    <text evidence="10">The sequence shown here is derived from an EMBL/GenBank/DDBJ whole genome shotgun (WGS) entry which is preliminary data.</text>
</comment>
<dbReference type="GO" id="GO:0016168">
    <property type="term" value="F:chlorophyll binding"/>
    <property type="evidence" value="ECO:0007669"/>
    <property type="project" value="UniProtKB-KW"/>
</dbReference>
<evidence type="ECO:0000256" key="7">
    <source>
        <dbReference type="ARBA" id="ARBA00023078"/>
    </source>
</evidence>
<reference evidence="10 11" key="1">
    <citation type="journal article" date="2018" name="Sci. Rep.">
        <title>A novel species of the marine cyanobacterium Acaryochloris with a unique pigment content and lifestyle.</title>
        <authorList>
            <person name="Partensky F."/>
            <person name="Six C."/>
            <person name="Ratin M."/>
            <person name="Garczarek L."/>
            <person name="Vaulot D."/>
            <person name="Probert I."/>
            <person name="Calteau A."/>
            <person name="Gourvil P."/>
            <person name="Marie D."/>
            <person name="Grebert T."/>
            <person name="Bouchier C."/>
            <person name="Le Panse S."/>
            <person name="Gachenot M."/>
            <person name="Rodriguez F."/>
            <person name="Garrido J.L."/>
        </authorList>
    </citation>
    <scope>NUCLEOTIDE SEQUENCE [LARGE SCALE GENOMIC DNA]</scope>
    <source>
        <strain evidence="10 11">RCC1774</strain>
    </source>
</reference>
<proteinExistence type="predicted"/>
<dbReference type="InterPro" id="IPR036001">
    <property type="entry name" value="PS_II_antenna-like_sf"/>
</dbReference>
<dbReference type="EMBL" id="PQWO01000002">
    <property type="protein sequence ID" value="PZD74624.1"/>
    <property type="molecule type" value="Genomic_DNA"/>
</dbReference>
<feature type="transmembrane region" description="Helical" evidence="9">
    <location>
        <begin position="247"/>
        <end position="266"/>
    </location>
</feature>
<dbReference type="GO" id="GO:0009767">
    <property type="term" value="P:photosynthetic electron transport chain"/>
    <property type="evidence" value="ECO:0007669"/>
    <property type="project" value="InterPro"/>
</dbReference>
<dbReference type="Proteomes" id="UP000248857">
    <property type="component" value="Unassembled WGS sequence"/>
</dbReference>
<evidence type="ECO:0000256" key="1">
    <source>
        <dbReference type="ARBA" id="ARBA00004636"/>
    </source>
</evidence>
<accession>A0A2W1JYS6</accession>
<evidence type="ECO:0000256" key="4">
    <source>
        <dbReference type="ARBA" id="ARBA00022692"/>
    </source>
</evidence>
<dbReference type="GO" id="GO:0031676">
    <property type="term" value="C:plasma membrane-derived thylakoid membrane"/>
    <property type="evidence" value="ECO:0007669"/>
    <property type="project" value="UniProtKB-SubCell"/>
</dbReference>
<evidence type="ECO:0000256" key="9">
    <source>
        <dbReference type="SAM" id="Phobius"/>
    </source>
</evidence>
<feature type="transmembrane region" description="Helical" evidence="9">
    <location>
        <begin position="136"/>
        <end position="158"/>
    </location>
</feature>
<protein>
    <submittedName>
        <fullName evidence="10">Chlorophyll a/b light-harvesting protein, photosystem II-associated</fullName>
    </submittedName>
</protein>
<evidence type="ECO:0000256" key="2">
    <source>
        <dbReference type="ARBA" id="ARBA00022494"/>
    </source>
</evidence>
<dbReference type="GO" id="GO:0009521">
    <property type="term" value="C:photosystem"/>
    <property type="evidence" value="ECO:0007669"/>
    <property type="project" value="InterPro"/>
</dbReference>
<keyword evidence="7" id="KW-0793">Thylakoid</keyword>
<dbReference type="SUPFAM" id="SSF161077">
    <property type="entry name" value="Photosystem II antenna protein-like"/>
    <property type="match status" value="1"/>
</dbReference>
<name>A0A2W1JYS6_9CYAN</name>